<sequence>MRKAAAKFLQKPKRVVSSTLYSNLGSSHATSAALLGYELVDGGLGTNNLLGWLWTKVLGVSGPARSIDCFLSIGTGISANSPLHIYPMSGK</sequence>
<gene>
    <name evidence="1" type="ORF">EYZ11_003301</name>
</gene>
<evidence type="ECO:0000313" key="1">
    <source>
        <dbReference type="EMBL" id="THC97192.1"/>
    </source>
</evidence>
<dbReference type="EMBL" id="SOSA01000083">
    <property type="protein sequence ID" value="THC97192.1"/>
    <property type="molecule type" value="Genomic_DNA"/>
</dbReference>
<reference evidence="1 2" key="1">
    <citation type="submission" date="2019-03" db="EMBL/GenBank/DDBJ databases">
        <title>The genome sequence of a newly discovered highly antifungal drug resistant Aspergillus species, Aspergillus tanneri NIH 1004.</title>
        <authorList>
            <person name="Mounaud S."/>
            <person name="Singh I."/>
            <person name="Joardar V."/>
            <person name="Pakala S."/>
            <person name="Pakala S."/>
            <person name="Venepally P."/>
            <person name="Hoover J."/>
            <person name="Nierman W."/>
            <person name="Chung J."/>
            <person name="Losada L."/>
        </authorList>
    </citation>
    <scope>NUCLEOTIDE SEQUENCE [LARGE SCALE GENOMIC DNA]</scope>
    <source>
        <strain evidence="1 2">NIH1004</strain>
    </source>
</reference>
<evidence type="ECO:0000313" key="2">
    <source>
        <dbReference type="Proteomes" id="UP000308092"/>
    </source>
</evidence>
<comment type="caution">
    <text evidence="1">The sequence shown here is derived from an EMBL/GenBank/DDBJ whole genome shotgun (WGS) entry which is preliminary data.</text>
</comment>
<evidence type="ECO:0008006" key="3">
    <source>
        <dbReference type="Google" id="ProtNLM"/>
    </source>
</evidence>
<protein>
    <recommendedName>
        <fullName evidence="3">PNPLA domain-containing protein</fullName>
    </recommendedName>
</protein>
<keyword evidence="2" id="KW-1185">Reference proteome</keyword>
<proteinExistence type="predicted"/>
<dbReference type="Proteomes" id="UP000308092">
    <property type="component" value="Unassembled WGS sequence"/>
</dbReference>
<accession>A0A4S3JNM7</accession>
<name>A0A4S3JNM7_9EURO</name>
<dbReference type="STRING" id="1220188.A0A4S3JNM7"/>
<dbReference type="VEuPathDB" id="FungiDB:EYZ11_003301"/>
<organism evidence="1 2">
    <name type="scientific">Aspergillus tanneri</name>
    <dbReference type="NCBI Taxonomy" id="1220188"/>
    <lineage>
        <taxon>Eukaryota</taxon>
        <taxon>Fungi</taxon>
        <taxon>Dikarya</taxon>
        <taxon>Ascomycota</taxon>
        <taxon>Pezizomycotina</taxon>
        <taxon>Eurotiomycetes</taxon>
        <taxon>Eurotiomycetidae</taxon>
        <taxon>Eurotiales</taxon>
        <taxon>Aspergillaceae</taxon>
        <taxon>Aspergillus</taxon>
        <taxon>Aspergillus subgen. Circumdati</taxon>
    </lineage>
</organism>
<dbReference type="AlphaFoldDB" id="A0A4S3JNM7"/>